<accession>D1FQ22</accession>
<feature type="chain" id="PRO_5003022012" evidence="1">
    <location>
        <begin position="18"/>
        <end position="114"/>
    </location>
</feature>
<protein>
    <submittedName>
        <fullName evidence="2">Salivary OBP/D7 family protein</fullName>
    </submittedName>
</protein>
<keyword evidence="1" id="KW-0732">Signal</keyword>
<feature type="signal peptide" evidence="1">
    <location>
        <begin position="1"/>
        <end position="17"/>
    </location>
</feature>
<evidence type="ECO:0000313" key="2">
    <source>
        <dbReference type="EMBL" id="ACZ28277.1"/>
    </source>
</evidence>
<organism evidence="2">
    <name type="scientific">Simulium nigrimanum</name>
    <name type="common">Black fly</name>
    <dbReference type="NCBI Taxonomy" id="683695"/>
    <lineage>
        <taxon>Eukaryota</taxon>
        <taxon>Metazoa</taxon>
        <taxon>Ecdysozoa</taxon>
        <taxon>Arthropoda</taxon>
        <taxon>Hexapoda</taxon>
        <taxon>Insecta</taxon>
        <taxon>Pterygota</taxon>
        <taxon>Neoptera</taxon>
        <taxon>Endopterygota</taxon>
        <taxon>Diptera</taxon>
        <taxon>Nematocera</taxon>
        <taxon>Chironomoidea</taxon>
        <taxon>Simuliidae</taxon>
        <taxon>Simulium</taxon>
    </lineage>
</organism>
<reference evidence="2" key="1">
    <citation type="submission" date="2009-10" db="EMBL/GenBank/DDBJ databases">
        <title>An Insight into the Sialotranscriptome of Simulium nigrimanum, a Black Fly Associated with Fogo Selvagem in South America.</title>
        <authorList>
            <person name="Ribeiro J.M.C."/>
            <person name="Valenzuela J.G."/>
            <person name="Pham V.M."/>
            <person name="Kleeman L."/>
            <person name="Barbian K.D."/>
            <person name="Favreau A.J."/>
            <person name="Eaton D.P."/>
            <person name="Aoki V."/>
            <person name="Hans-Filho G."/>
            <person name="Rivitti E.A."/>
            <person name="Diaz L.A."/>
        </authorList>
    </citation>
    <scope>NUCLEOTIDE SEQUENCE</scope>
    <source>
        <tissue evidence="2">Salivary glands</tissue>
    </source>
</reference>
<proteinExistence type="evidence at transcript level"/>
<name>D1FQ22_SIMNI</name>
<sequence>MKSVIFFFILILSLYEGFDLDDIRNVELVCDKEDGCLKECVLTYQPKNMRDEAHLKYQKKYNDCLQAASGESCERHAQIKDCFIEGEPEVFDTVEDNWESYAIYWLHMPNDLNK</sequence>
<evidence type="ECO:0000256" key="1">
    <source>
        <dbReference type="SAM" id="SignalP"/>
    </source>
</evidence>
<dbReference type="AlphaFoldDB" id="D1FQ22"/>
<dbReference type="EMBL" id="EZ419922">
    <property type="protein sequence ID" value="ACZ28277.1"/>
    <property type="molecule type" value="mRNA"/>
</dbReference>